<protein>
    <submittedName>
        <fullName evidence="7">Sigma-70 family RNA polymerase sigma factor</fullName>
    </submittedName>
</protein>
<dbReference type="InterPro" id="IPR013325">
    <property type="entry name" value="RNA_pol_sigma_r2"/>
</dbReference>
<proteinExistence type="inferred from homology"/>
<dbReference type="NCBIfam" id="TIGR02937">
    <property type="entry name" value="sigma70-ECF"/>
    <property type="match status" value="1"/>
</dbReference>
<dbReference type="Gene3D" id="1.10.10.10">
    <property type="entry name" value="Winged helix-like DNA-binding domain superfamily/Winged helix DNA-binding domain"/>
    <property type="match status" value="1"/>
</dbReference>
<dbReference type="InterPro" id="IPR013249">
    <property type="entry name" value="RNA_pol_sigma70_r4_t2"/>
</dbReference>
<dbReference type="InterPro" id="IPR007627">
    <property type="entry name" value="RNA_pol_sigma70_r2"/>
</dbReference>
<dbReference type="Gene3D" id="1.10.1740.10">
    <property type="match status" value="1"/>
</dbReference>
<keyword evidence="3" id="KW-0731">Sigma factor</keyword>
<dbReference type="RefSeq" id="WP_343951811.1">
    <property type="nucleotide sequence ID" value="NZ_BAAAHQ010000023.1"/>
</dbReference>
<evidence type="ECO:0000256" key="4">
    <source>
        <dbReference type="ARBA" id="ARBA00023163"/>
    </source>
</evidence>
<dbReference type="InterPro" id="IPR039425">
    <property type="entry name" value="RNA_pol_sigma-70-like"/>
</dbReference>
<name>A0ABN1Q1W3_9ACTN</name>
<reference evidence="7 8" key="1">
    <citation type="journal article" date="2019" name="Int. J. Syst. Evol. Microbiol.">
        <title>The Global Catalogue of Microorganisms (GCM) 10K type strain sequencing project: providing services to taxonomists for standard genome sequencing and annotation.</title>
        <authorList>
            <consortium name="The Broad Institute Genomics Platform"/>
            <consortium name="The Broad Institute Genome Sequencing Center for Infectious Disease"/>
            <person name="Wu L."/>
            <person name="Ma J."/>
        </authorList>
    </citation>
    <scope>NUCLEOTIDE SEQUENCE [LARGE SCALE GENOMIC DNA]</scope>
    <source>
        <strain evidence="7 8">JCM 11136</strain>
    </source>
</reference>
<feature type="domain" description="RNA polymerase sigma-70 region 2" evidence="5">
    <location>
        <begin position="12"/>
        <end position="79"/>
    </location>
</feature>
<dbReference type="Pfam" id="PF08281">
    <property type="entry name" value="Sigma70_r4_2"/>
    <property type="match status" value="1"/>
</dbReference>
<evidence type="ECO:0000259" key="5">
    <source>
        <dbReference type="Pfam" id="PF04542"/>
    </source>
</evidence>
<dbReference type="PANTHER" id="PTHR43133">
    <property type="entry name" value="RNA POLYMERASE ECF-TYPE SIGMA FACTO"/>
    <property type="match status" value="1"/>
</dbReference>
<dbReference type="SUPFAM" id="SSF88946">
    <property type="entry name" value="Sigma2 domain of RNA polymerase sigma factors"/>
    <property type="match status" value="1"/>
</dbReference>
<dbReference type="Proteomes" id="UP001501578">
    <property type="component" value="Unassembled WGS sequence"/>
</dbReference>
<keyword evidence="4" id="KW-0804">Transcription</keyword>
<accession>A0ABN1Q1W3</accession>
<feature type="domain" description="RNA polymerase sigma factor 70 region 4 type 2" evidence="6">
    <location>
        <begin position="108"/>
        <end position="157"/>
    </location>
</feature>
<dbReference type="InterPro" id="IPR036388">
    <property type="entry name" value="WH-like_DNA-bd_sf"/>
</dbReference>
<gene>
    <name evidence="7" type="ORF">GCM10009560_43930</name>
</gene>
<organism evidence="7 8">
    <name type="scientific">Nonomuraea longicatena</name>
    <dbReference type="NCBI Taxonomy" id="83682"/>
    <lineage>
        <taxon>Bacteria</taxon>
        <taxon>Bacillati</taxon>
        <taxon>Actinomycetota</taxon>
        <taxon>Actinomycetes</taxon>
        <taxon>Streptosporangiales</taxon>
        <taxon>Streptosporangiaceae</taxon>
        <taxon>Nonomuraea</taxon>
    </lineage>
</organism>
<keyword evidence="2" id="KW-0805">Transcription regulation</keyword>
<evidence type="ECO:0000256" key="3">
    <source>
        <dbReference type="ARBA" id="ARBA00023082"/>
    </source>
</evidence>
<dbReference type="InterPro" id="IPR014284">
    <property type="entry name" value="RNA_pol_sigma-70_dom"/>
</dbReference>
<evidence type="ECO:0000256" key="1">
    <source>
        <dbReference type="ARBA" id="ARBA00010641"/>
    </source>
</evidence>
<dbReference type="SUPFAM" id="SSF88659">
    <property type="entry name" value="Sigma3 and sigma4 domains of RNA polymerase sigma factors"/>
    <property type="match status" value="1"/>
</dbReference>
<evidence type="ECO:0000256" key="2">
    <source>
        <dbReference type="ARBA" id="ARBA00023015"/>
    </source>
</evidence>
<dbReference type="CDD" id="cd06171">
    <property type="entry name" value="Sigma70_r4"/>
    <property type="match status" value="1"/>
</dbReference>
<evidence type="ECO:0000313" key="7">
    <source>
        <dbReference type="EMBL" id="GAA0935695.1"/>
    </source>
</evidence>
<comment type="caution">
    <text evidence="7">The sequence shown here is derived from an EMBL/GenBank/DDBJ whole genome shotgun (WGS) entry which is preliminary data.</text>
</comment>
<dbReference type="InterPro" id="IPR013324">
    <property type="entry name" value="RNA_pol_sigma_r3/r4-like"/>
</dbReference>
<keyword evidence="8" id="KW-1185">Reference proteome</keyword>
<dbReference type="PANTHER" id="PTHR43133:SF25">
    <property type="entry name" value="RNA POLYMERASE SIGMA FACTOR RFAY-RELATED"/>
    <property type="match status" value="1"/>
</dbReference>
<dbReference type="Pfam" id="PF04542">
    <property type="entry name" value="Sigma70_r2"/>
    <property type="match status" value="1"/>
</dbReference>
<comment type="similarity">
    <text evidence="1">Belongs to the sigma-70 factor family. ECF subfamily.</text>
</comment>
<sequence length="180" mass="20474">MGADAPGRFVDIYEHAYRPLLGYALRRCQDPDDAADIVAETFTIAWRRIDQVPDGDQARPWLYGVARRVLANHQRGRRRHDQRTAALRQQLAATPLTTHRPPDDLTPIHHALTTLTDDDRELLTLIAWENLDTAQIATALGITRNAVRVRLYRARKRFARALAKAGVDHPRALDFQRSTV</sequence>
<evidence type="ECO:0000259" key="6">
    <source>
        <dbReference type="Pfam" id="PF08281"/>
    </source>
</evidence>
<dbReference type="EMBL" id="BAAAHQ010000023">
    <property type="protein sequence ID" value="GAA0935695.1"/>
    <property type="molecule type" value="Genomic_DNA"/>
</dbReference>
<evidence type="ECO:0000313" key="8">
    <source>
        <dbReference type="Proteomes" id="UP001501578"/>
    </source>
</evidence>